<organism evidence="3 4">
    <name type="scientific">Cellulosimicrobium protaetiae</name>
    <dbReference type="NCBI Taxonomy" id="2587808"/>
    <lineage>
        <taxon>Bacteria</taxon>
        <taxon>Bacillati</taxon>
        <taxon>Actinomycetota</taxon>
        <taxon>Actinomycetes</taxon>
        <taxon>Micrococcales</taxon>
        <taxon>Promicromonosporaceae</taxon>
        <taxon>Cellulosimicrobium</taxon>
    </lineage>
</organism>
<feature type="transmembrane region" description="Helical" evidence="2">
    <location>
        <begin position="90"/>
        <end position="107"/>
    </location>
</feature>
<proteinExistence type="predicted"/>
<protein>
    <submittedName>
        <fullName evidence="3">Uncharacterized protein</fullName>
    </submittedName>
</protein>
<dbReference type="RefSeq" id="WP_154797204.1">
    <property type="nucleotide sequence ID" value="NZ_CP052757.1"/>
</dbReference>
<keyword evidence="4" id="KW-1185">Reference proteome</keyword>
<feature type="region of interest" description="Disordered" evidence="1">
    <location>
        <begin position="53"/>
        <end position="79"/>
    </location>
</feature>
<dbReference type="KEGG" id="cprt:FIC82_000900"/>
<dbReference type="Proteomes" id="UP000451354">
    <property type="component" value="Chromosome"/>
</dbReference>
<dbReference type="InterPro" id="IPR046151">
    <property type="entry name" value="DUF6153"/>
</dbReference>
<evidence type="ECO:0000313" key="3">
    <source>
        <dbReference type="EMBL" id="QJW34972.1"/>
    </source>
</evidence>
<evidence type="ECO:0000256" key="1">
    <source>
        <dbReference type="SAM" id="MobiDB-lite"/>
    </source>
</evidence>
<gene>
    <name evidence="3" type="ORF">FIC82_000900</name>
</gene>
<keyword evidence="2" id="KW-0812">Transmembrane</keyword>
<accession>A0A6M5UBR0</accession>
<dbReference type="Pfam" id="PF19650">
    <property type="entry name" value="DUF6153"/>
    <property type="match status" value="1"/>
</dbReference>
<evidence type="ECO:0000256" key="2">
    <source>
        <dbReference type="SAM" id="Phobius"/>
    </source>
</evidence>
<feature type="compositionally biased region" description="Low complexity" evidence="1">
    <location>
        <begin position="53"/>
        <end position="63"/>
    </location>
</feature>
<dbReference type="EMBL" id="CP052757">
    <property type="protein sequence ID" value="QJW34972.1"/>
    <property type="molecule type" value="Genomic_DNA"/>
</dbReference>
<name>A0A6M5UBR0_9MICO</name>
<keyword evidence="2" id="KW-0472">Membrane</keyword>
<keyword evidence="2" id="KW-1133">Transmembrane helix</keyword>
<reference evidence="4" key="1">
    <citation type="journal article" date="2022" name="Int. J. Syst. Evol. Microbiol.">
        <title>Cellulosimicrobium protaetiae sp. nov., isolated from the gut of the larva of Protaetia brevitarsis seulensis.</title>
        <authorList>
            <person name="Le Han H."/>
            <person name="Nguyen T.T.H."/>
            <person name="Li Z."/>
            <person name="Shin N.R."/>
            <person name="Kim S.G."/>
        </authorList>
    </citation>
    <scope>NUCLEOTIDE SEQUENCE [LARGE SCALE GENOMIC DNA]</scope>
    <source>
        <strain evidence="4">BI34</strain>
    </source>
</reference>
<evidence type="ECO:0000313" key="4">
    <source>
        <dbReference type="Proteomes" id="UP000451354"/>
    </source>
</evidence>
<sequence length="148" mass="14462">MKPVAALRSSLAGPRRGLASVLAIAVLILGVVTMHQLSGSPVAHGSPVTVTTGSVGTAPTSAAHGAEVADPATPSADHGCDPSCGGGHEMAAAMCLMVLVVLLTLAAPRAGLVRVAHPAATAAADRLRGVVSRTAPAPSLLALGISRT</sequence>
<dbReference type="AlphaFoldDB" id="A0A6M5UBR0"/>